<keyword evidence="16" id="KW-0997">Cell inner membrane</keyword>
<evidence type="ECO:0000256" key="12">
    <source>
        <dbReference type="ARBA" id="ARBA00022967"/>
    </source>
</evidence>
<evidence type="ECO:0000256" key="1">
    <source>
        <dbReference type="ARBA" id="ARBA00004370"/>
    </source>
</evidence>
<dbReference type="InterPro" id="IPR001757">
    <property type="entry name" value="P_typ_ATPase"/>
</dbReference>
<keyword evidence="14 16" id="KW-0406">Ion transport</keyword>
<dbReference type="SFLD" id="SFLDS00003">
    <property type="entry name" value="Haloacid_Dehalogenase"/>
    <property type="match status" value="1"/>
</dbReference>
<dbReference type="PRINTS" id="PR00119">
    <property type="entry name" value="CATATPASE"/>
</dbReference>
<dbReference type="Pfam" id="PF00702">
    <property type="entry name" value="Hydrolase"/>
    <property type="match status" value="1"/>
</dbReference>
<dbReference type="SUPFAM" id="SSF56784">
    <property type="entry name" value="HAD-like"/>
    <property type="match status" value="1"/>
</dbReference>
<dbReference type="OrthoDB" id="9807843at2"/>
<feature type="transmembrane region" description="Helical" evidence="16">
    <location>
        <begin position="649"/>
        <end position="674"/>
    </location>
</feature>
<keyword evidence="8 16" id="KW-0547">Nucleotide-binding</keyword>
<dbReference type="InterPro" id="IPR044492">
    <property type="entry name" value="P_typ_ATPase_HD_dom"/>
</dbReference>
<dbReference type="InterPro" id="IPR023298">
    <property type="entry name" value="ATPase_P-typ_TM_dom_sf"/>
</dbReference>
<comment type="similarity">
    <text evidence="16">Belongs to the cation transport ATPase (P-type) (TC 3.A.3) family. Type IA subfamily.</text>
</comment>
<evidence type="ECO:0000313" key="18">
    <source>
        <dbReference type="EMBL" id="ABA80445.1"/>
    </source>
</evidence>
<dbReference type="PANTHER" id="PTHR43743:SF1">
    <property type="entry name" value="POTASSIUM-TRANSPORTING ATPASE ATP-BINDING SUBUNIT"/>
    <property type="match status" value="1"/>
</dbReference>
<dbReference type="InterPro" id="IPR036412">
    <property type="entry name" value="HAD-like_sf"/>
</dbReference>
<evidence type="ECO:0000256" key="15">
    <source>
        <dbReference type="ARBA" id="ARBA00023136"/>
    </source>
</evidence>
<feature type="domain" description="P-type ATPase A" evidence="17">
    <location>
        <begin position="121"/>
        <end position="209"/>
    </location>
</feature>
<dbReference type="FunFam" id="2.70.150.10:FF:000010">
    <property type="entry name" value="Potassium-transporting ATPase ATP-binding subunit"/>
    <property type="match status" value="1"/>
</dbReference>
<dbReference type="STRING" id="272943.RSP_1266"/>
<feature type="active site" description="4-aspartylphosphate intermediate" evidence="16">
    <location>
        <position position="308"/>
    </location>
</feature>
<comment type="subcellular location">
    <subcellularLocation>
        <location evidence="16">Cell inner membrane</location>
        <topology evidence="16">Multi-pass membrane protein</topology>
    </subcellularLocation>
    <subcellularLocation>
        <location evidence="1">Membrane</location>
    </subcellularLocation>
</comment>
<evidence type="ECO:0000256" key="10">
    <source>
        <dbReference type="ARBA" id="ARBA00022842"/>
    </source>
</evidence>
<keyword evidence="15 16" id="KW-0472">Membrane</keyword>
<reference evidence="19" key="1">
    <citation type="submission" date="2005-09" db="EMBL/GenBank/DDBJ databases">
        <title>Complete sequence of chromosome 1 of Rhodobacter sphaeroides 2.4.1.</title>
        <authorList>
            <person name="Copeland A."/>
            <person name="Lucas S."/>
            <person name="Lapidus A."/>
            <person name="Barry K."/>
            <person name="Detter J.C."/>
            <person name="Glavina T."/>
            <person name="Hammon N."/>
            <person name="Israni S."/>
            <person name="Pitluck S."/>
            <person name="Richardson P."/>
            <person name="Mackenzie C."/>
            <person name="Choudhary M."/>
            <person name="Larimer F."/>
            <person name="Hauser L.J."/>
            <person name="Land M."/>
            <person name="Donohue T.J."/>
            <person name="Kaplan S."/>
        </authorList>
    </citation>
    <scope>NUCLEOTIDE SEQUENCE [LARGE SCALE GENOMIC DNA]</scope>
    <source>
        <strain evidence="19">ATCC 17023 / DSM 158 / JCM 6121 / CCUG 31486 / LMG 2827 / NBRC 12203 / NCIMB 8253 / ATH 2.4.1.</strain>
    </source>
</reference>
<feature type="transmembrane region" description="Helical" evidence="16">
    <location>
        <begin position="35"/>
        <end position="56"/>
    </location>
</feature>
<dbReference type="GO" id="GO:0008556">
    <property type="term" value="F:P-type potassium transmembrane transporter activity"/>
    <property type="evidence" value="ECO:0007669"/>
    <property type="project" value="UniProtKB-UniRule"/>
</dbReference>
<dbReference type="HAMAP" id="MF_00285">
    <property type="entry name" value="KdpB"/>
    <property type="match status" value="1"/>
</dbReference>
<evidence type="ECO:0000256" key="2">
    <source>
        <dbReference type="ARBA" id="ARBA00022448"/>
    </source>
</evidence>
<evidence type="ECO:0000256" key="16">
    <source>
        <dbReference type="HAMAP-Rule" id="MF_00285"/>
    </source>
</evidence>
<evidence type="ECO:0000256" key="5">
    <source>
        <dbReference type="ARBA" id="ARBA00022553"/>
    </source>
</evidence>
<dbReference type="InterPro" id="IPR023299">
    <property type="entry name" value="ATPase_P-typ_cyto_dom_N"/>
</dbReference>
<feature type="binding site" evidence="16">
    <location>
        <position position="511"/>
    </location>
    <ligand>
        <name>Mg(2+)</name>
        <dbReference type="ChEBI" id="CHEBI:18420"/>
    </ligand>
</feature>
<feature type="transmembrane region" description="Helical" evidence="16">
    <location>
        <begin position="68"/>
        <end position="86"/>
    </location>
</feature>
<sequence length="675" mass="70086">MSRHPRPEARLATLAPAALRQSFVKLDPRSLSRNPVIFTTAVVAGLTTVLALPALATDLSRGLTALHISAWLWIAVLFANFAEALAEGRGRARADSLRASRSETPVKLLASAEAAPASATLVPSAGLRKGQILLVEAGDLIPADAEVIRGVASVDESAITGESAPVIRESGGDRSSVTGGTRIVSDSLVLRVTADPGRSFLDRMIALVEGAERKKTPNEIALNILLAGLTLIFLIVVVTLEPFARFSGATIPVVFLAALFVTLIPTTIGGLLSAIGIAGMDRLVKANVIAKSGRAVEAAGDVDTLLLDKTGTITFGNRMADRFVPAEGVSLRELADRAMLASLADETPEGKSIVELARAQGATAVPEGQAVAFSAQTRLSGVDLGEVALRKGAVDAVLRHTGRVPDARVAAEVEAIARSGGTPLLVSEGNRILGAIHLKDVVKPGVRARFADLRRMGIRTVMITGDNPLTAAAIAAEAGVDDFLAEATPEMKLDYIRREQAQGRMVAMCGDGSNDAPALAQADVGVAMNSGTPAAKEAANLIDLDSDPTKLIEVVMVGKELLISRGALTTFSVANDVAKYFAILPAMFVAAYPGLQALNIMRLASPESAILSAVIFNALVIVALIPLALRGVGYAPASAAALLRRNLTIYGLGGLVVPFVGIKIIDMGLVALGLA</sequence>
<keyword evidence="11 16" id="KW-0630">Potassium</keyword>
<dbReference type="GO" id="GO:0005886">
    <property type="term" value="C:plasma membrane"/>
    <property type="evidence" value="ECO:0007669"/>
    <property type="project" value="UniProtKB-SubCell"/>
</dbReference>
<keyword evidence="19" id="KW-1185">Reference proteome</keyword>
<feature type="binding site" evidence="16">
    <location>
        <begin position="373"/>
        <end position="380"/>
    </location>
    <ligand>
        <name>ATP</name>
        <dbReference type="ChEBI" id="CHEBI:30616"/>
    </ligand>
</feature>
<gene>
    <name evidence="16 18" type="primary">kdpB</name>
    <name evidence="18" type="ORF">RSP_1266</name>
</gene>
<keyword evidence="3 16" id="KW-1003">Cell membrane</keyword>
<evidence type="ECO:0000256" key="6">
    <source>
        <dbReference type="ARBA" id="ARBA00022692"/>
    </source>
</evidence>
<keyword evidence="6 16" id="KW-0812">Transmembrane</keyword>
<dbReference type="EMBL" id="CP000143">
    <property type="protein sequence ID" value="ABA80445.1"/>
    <property type="molecule type" value="Genomic_DNA"/>
</dbReference>
<feature type="transmembrane region" description="Helical" evidence="16">
    <location>
        <begin position="609"/>
        <end position="629"/>
    </location>
</feature>
<feature type="transmembrane region" description="Helical" evidence="16">
    <location>
        <begin position="220"/>
        <end position="240"/>
    </location>
</feature>
<organism evidence="18 19">
    <name type="scientific">Cereibacter sphaeroides (strain ATCC 17023 / DSM 158 / JCM 6121 / CCUG 31486 / LMG 2827 / NBRC 12203 / NCIMB 8253 / ATH 2.4.1.)</name>
    <name type="common">Rhodobacter sphaeroides</name>
    <dbReference type="NCBI Taxonomy" id="272943"/>
    <lineage>
        <taxon>Bacteria</taxon>
        <taxon>Pseudomonadati</taxon>
        <taxon>Pseudomonadota</taxon>
        <taxon>Alphaproteobacteria</taxon>
        <taxon>Rhodobacterales</taxon>
        <taxon>Paracoccaceae</taxon>
        <taxon>Cereibacter</taxon>
    </lineage>
</organism>
<keyword evidence="13 16" id="KW-1133">Transmembrane helix</keyword>
<evidence type="ECO:0000256" key="8">
    <source>
        <dbReference type="ARBA" id="ARBA00022741"/>
    </source>
</evidence>
<dbReference type="Gene3D" id="3.40.1110.10">
    <property type="entry name" value="Calcium-transporting ATPase, cytoplasmic domain N"/>
    <property type="match status" value="1"/>
</dbReference>
<keyword evidence="4 16" id="KW-0633">Potassium transport</keyword>
<comment type="subunit">
    <text evidence="16">The system is composed of three essential subunits: KdpA, KdpB and KdpC.</text>
</comment>
<keyword evidence="10 16" id="KW-0460">Magnesium</keyword>
<keyword evidence="9 16" id="KW-0067">ATP-binding</keyword>
<dbReference type="InterPro" id="IPR059000">
    <property type="entry name" value="ATPase_P-type_domA"/>
</dbReference>
<feature type="binding site" evidence="16">
    <location>
        <position position="345"/>
    </location>
    <ligand>
        <name>ATP</name>
        <dbReference type="ChEBI" id="CHEBI:30616"/>
    </ligand>
</feature>
<accession>Q3IYD9</accession>
<dbReference type="RefSeq" id="WP_011338831.1">
    <property type="nucleotide sequence ID" value="NC_007493.2"/>
</dbReference>
<feature type="binding site" evidence="16">
    <location>
        <position position="349"/>
    </location>
    <ligand>
        <name>ATP</name>
        <dbReference type="ChEBI" id="CHEBI:30616"/>
    </ligand>
</feature>
<dbReference type="PATRIC" id="fig|272943.9.peg.3246"/>
<dbReference type="InterPro" id="IPR006391">
    <property type="entry name" value="P-type_ATPase_bsu_IA"/>
</dbReference>
<proteinExistence type="inferred from homology"/>
<dbReference type="EnsemblBacteria" id="ABA80445">
    <property type="protein sequence ID" value="ABA80445"/>
    <property type="gene ID" value="RSP_1266"/>
</dbReference>
<dbReference type="Proteomes" id="UP000002703">
    <property type="component" value="Chromosome 1"/>
</dbReference>
<dbReference type="InterPro" id="IPR018303">
    <property type="entry name" value="ATPase_P-typ_P_site"/>
</dbReference>
<dbReference type="GO" id="GO:0005524">
    <property type="term" value="F:ATP binding"/>
    <property type="evidence" value="ECO:0007669"/>
    <property type="project" value="UniProtKB-UniRule"/>
</dbReference>
<evidence type="ECO:0000256" key="11">
    <source>
        <dbReference type="ARBA" id="ARBA00022958"/>
    </source>
</evidence>
<dbReference type="AlphaFoldDB" id="Q3IYD9"/>
<comment type="catalytic activity">
    <reaction evidence="16">
        <text>K(+)(out) + ATP + H2O = K(+)(in) + ADP + phosphate + H(+)</text>
        <dbReference type="Rhea" id="RHEA:16777"/>
        <dbReference type="ChEBI" id="CHEBI:15377"/>
        <dbReference type="ChEBI" id="CHEBI:15378"/>
        <dbReference type="ChEBI" id="CHEBI:29103"/>
        <dbReference type="ChEBI" id="CHEBI:30616"/>
        <dbReference type="ChEBI" id="CHEBI:43474"/>
        <dbReference type="ChEBI" id="CHEBI:456216"/>
        <dbReference type="EC" id="7.2.2.6"/>
    </reaction>
</comment>
<feature type="binding site" evidence="16">
    <location>
        <position position="391"/>
    </location>
    <ligand>
        <name>ATP</name>
        <dbReference type="ChEBI" id="CHEBI:30616"/>
    </ligand>
</feature>
<dbReference type="SUPFAM" id="SSF81653">
    <property type="entry name" value="Calcium ATPase, transduction domain A"/>
    <property type="match status" value="1"/>
</dbReference>
<evidence type="ECO:0000259" key="17">
    <source>
        <dbReference type="Pfam" id="PF00122"/>
    </source>
</evidence>
<dbReference type="PANTHER" id="PTHR43743">
    <property type="entry name" value="POTASSIUM-TRANSPORTING ATPASE ATP-BINDING SUBUNIT"/>
    <property type="match status" value="1"/>
</dbReference>
<dbReference type="eggNOG" id="COG2216">
    <property type="taxonomic scope" value="Bacteria"/>
</dbReference>
<evidence type="ECO:0000256" key="9">
    <source>
        <dbReference type="ARBA" id="ARBA00022840"/>
    </source>
</evidence>
<dbReference type="InterPro" id="IPR023214">
    <property type="entry name" value="HAD_sf"/>
</dbReference>
<dbReference type="Pfam" id="PF00122">
    <property type="entry name" value="E1-E2_ATPase"/>
    <property type="match status" value="1"/>
</dbReference>
<keyword evidence="2 16" id="KW-0813">Transport</keyword>
<dbReference type="PROSITE" id="PS00154">
    <property type="entry name" value="ATPASE_E1_E2"/>
    <property type="match status" value="1"/>
</dbReference>
<dbReference type="PROSITE" id="PS01229">
    <property type="entry name" value="COF_2"/>
    <property type="match status" value="1"/>
</dbReference>
<protein>
    <recommendedName>
        <fullName evidence="16">Potassium-transporting ATPase ATP-binding subunit</fullName>
        <ecNumber evidence="16">7.2.2.6</ecNumber>
    </recommendedName>
    <alternativeName>
        <fullName evidence="16">ATP phosphohydrolase [potassium-transporting] B chain</fullName>
    </alternativeName>
    <alternativeName>
        <fullName evidence="16">Potassium-binding and translocating subunit B</fullName>
    </alternativeName>
    <alternativeName>
        <fullName evidence="16">Potassium-translocating ATPase B chain</fullName>
    </alternativeName>
</protein>
<keyword evidence="12 16" id="KW-1278">Translocase</keyword>
<evidence type="ECO:0000256" key="7">
    <source>
        <dbReference type="ARBA" id="ARBA00022723"/>
    </source>
</evidence>
<dbReference type="GO" id="GO:0000287">
    <property type="term" value="F:magnesium ion binding"/>
    <property type="evidence" value="ECO:0007669"/>
    <property type="project" value="UniProtKB-UniRule"/>
</dbReference>
<comment type="function">
    <text evidence="16">Part of the high-affinity ATP-driven potassium transport (or Kdp) system, which catalyzes the hydrolysis of ATP coupled with the electrogenic transport of potassium into the cytoplasm. This subunit is responsible for energy coupling to the transport system and for the release of the potassium ions to the cytoplasm.</text>
</comment>
<dbReference type="KEGG" id="rsp:RSP_1266"/>
<comment type="caution">
    <text evidence="16">Lacks conserved residue(s) required for the propagation of feature annotation.</text>
</comment>
<evidence type="ECO:0000256" key="14">
    <source>
        <dbReference type="ARBA" id="ARBA00023065"/>
    </source>
</evidence>
<dbReference type="NCBIfam" id="TIGR01494">
    <property type="entry name" value="ATPase_P-type"/>
    <property type="match status" value="1"/>
</dbReference>
<feature type="transmembrane region" description="Helical" evidence="16">
    <location>
        <begin position="252"/>
        <end position="275"/>
    </location>
</feature>
<dbReference type="PhylomeDB" id="Q3IYD9"/>
<feature type="binding site" evidence="16">
    <location>
        <position position="515"/>
    </location>
    <ligand>
        <name>Mg(2+)</name>
        <dbReference type="ChEBI" id="CHEBI:18420"/>
    </ligand>
</feature>
<keyword evidence="7 16" id="KW-0479">Metal-binding</keyword>
<name>Q3IYD9_CERS4</name>
<dbReference type="GO" id="GO:0016887">
    <property type="term" value="F:ATP hydrolysis activity"/>
    <property type="evidence" value="ECO:0007669"/>
    <property type="project" value="InterPro"/>
</dbReference>
<dbReference type="Gene3D" id="3.40.50.1000">
    <property type="entry name" value="HAD superfamily/HAD-like"/>
    <property type="match status" value="1"/>
</dbReference>
<dbReference type="InterPro" id="IPR008250">
    <property type="entry name" value="ATPase_P-typ_transduc_dom_A_sf"/>
</dbReference>
<evidence type="ECO:0000256" key="13">
    <source>
        <dbReference type="ARBA" id="ARBA00022989"/>
    </source>
</evidence>
<dbReference type="NCBIfam" id="TIGR01497">
    <property type="entry name" value="kdpB"/>
    <property type="match status" value="1"/>
</dbReference>
<dbReference type="Gene3D" id="2.70.150.10">
    <property type="entry name" value="Calcium-transporting ATPase, cytoplasmic transduction domain A"/>
    <property type="match status" value="1"/>
</dbReference>
<evidence type="ECO:0000256" key="4">
    <source>
        <dbReference type="ARBA" id="ARBA00022538"/>
    </source>
</evidence>
<dbReference type="SFLD" id="SFLDG00002">
    <property type="entry name" value="C1.7:_P-type_atpase_like"/>
    <property type="match status" value="1"/>
</dbReference>
<dbReference type="EC" id="7.2.2.6" evidence="16"/>
<dbReference type="SUPFAM" id="SSF81665">
    <property type="entry name" value="Calcium ATPase, transmembrane domain M"/>
    <property type="match status" value="1"/>
</dbReference>
<keyword evidence="5 16" id="KW-0597">Phosphoprotein</keyword>
<dbReference type="GeneID" id="3718469"/>
<evidence type="ECO:0000313" key="19">
    <source>
        <dbReference type="Proteomes" id="UP000002703"/>
    </source>
</evidence>
<evidence type="ECO:0000256" key="3">
    <source>
        <dbReference type="ARBA" id="ARBA00022475"/>
    </source>
</evidence>
<dbReference type="SFLD" id="SFLDF00027">
    <property type="entry name" value="p-type_atpase"/>
    <property type="match status" value="1"/>
</dbReference>